<protein>
    <submittedName>
        <fullName evidence="2">Uncharacterized protein</fullName>
    </submittedName>
</protein>
<comment type="caution">
    <text evidence="2">The sequence shown here is derived from an EMBL/GenBank/DDBJ whole genome shotgun (WGS) entry which is preliminary data.</text>
</comment>
<accession>A0AAN7VJE4</accession>
<dbReference type="SUPFAM" id="SSF68906">
    <property type="entry name" value="SAP domain"/>
    <property type="match status" value="1"/>
</dbReference>
<evidence type="ECO:0000313" key="2">
    <source>
        <dbReference type="EMBL" id="KAK5646768.1"/>
    </source>
</evidence>
<feature type="compositionally biased region" description="Basic and acidic residues" evidence="1">
    <location>
        <begin position="15"/>
        <end position="29"/>
    </location>
</feature>
<keyword evidence="3" id="KW-1185">Reference proteome</keyword>
<sequence>MMNDTSLCENGSTNDDTKVEKVPEHRHSSLDSNETPPKKIRKKSEPKIIDDMKEYLDSDTLQKLTTTTLRYWLKQHQVHCTTREKKDDLLQKVKQHFEKNEV</sequence>
<dbReference type="EMBL" id="JAVRBK010000003">
    <property type="protein sequence ID" value="KAK5646768.1"/>
    <property type="molecule type" value="Genomic_DNA"/>
</dbReference>
<evidence type="ECO:0000313" key="3">
    <source>
        <dbReference type="Proteomes" id="UP001329430"/>
    </source>
</evidence>
<feature type="compositionally biased region" description="Polar residues" evidence="1">
    <location>
        <begin position="1"/>
        <end position="14"/>
    </location>
</feature>
<feature type="region of interest" description="Disordered" evidence="1">
    <location>
        <begin position="1"/>
        <end position="46"/>
    </location>
</feature>
<dbReference type="InterPro" id="IPR036361">
    <property type="entry name" value="SAP_dom_sf"/>
</dbReference>
<organism evidence="2 3">
    <name type="scientific">Pyrocoelia pectoralis</name>
    <dbReference type="NCBI Taxonomy" id="417401"/>
    <lineage>
        <taxon>Eukaryota</taxon>
        <taxon>Metazoa</taxon>
        <taxon>Ecdysozoa</taxon>
        <taxon>Arthropoda</taxon>
        <taxon>Hexapoda</taxon>
        <taxon>Insecta</taxon>
        <taxon>Pterygota</taxon>
        <taxon>Neoptera</taxon>
        <taxon>Endopterygota</taxon>
        <taxon>Coleoptera</taxon>
        <taxon>Polyphaga</taxon>
        <taxon>Elateriformia</taxon>
        <taxon>Elateroidea</taxon>
        <taxon>Lampyridae</taxon>
        <taxon>Lampyrinae</taxon>
        <taxon>Pyrocoelia</taxon>
    </lineage>
</organism>
<name>A0AAN7VJE4_9COLE</name>
<dbReference type="Gene3D" id="1.10.720.30">
    <property type="entry name" value="SAP domain"/>
    <property type="match status" value="1"/>
</dbReference>
<gene>
    <name evidence="2" type="ORF">RI129_005232</name>
</gene>
<dbReference type="AlphaFoldDB" id="A0AAN7VJE4"/>
<proteinExistence type="predicted"/>
<evidence type="ECO:0000256" key="1">
    <source>
        <dbReference type="SAM" id="MobiDB-lite"/>
    </source>
</evidence>
<dbReference type="Proteomes" id="UP001329430">
    <property type="component" value="Chromosome 3"/>
</dbReference>
<reference evidence="2 3" key="1">
    <citation type="journal article" date="2024" name="Insects">
        <title>An Improved Chromosome-Level Genome Assembly of the Firefly Pyrocoelia pectoralis.</title>
        <authorList>
            <person name="Fu X."/>
            <person name="Meyer-Rochow V.B."/>
            <person name="Ballantyne L."/>
            <person name="Zhu X."/>
        </authorList>
    </citation>
    <scope>NUCLEOTIDE SEQUENCE [LARGE SCALE GENOMIC DNA]</scope>
    <source>
        <strain evidence="2">XCY_ONT2</strain>
    </source>
</reference>